<feature type="compositionally biased region" description="Low complexity" evidence="4">
    <location>
        <begin position="264"/>
        <end position="274"/>
    </location>
</feature>
<evidence type="ECO:0000256" key="4">
    <source>
        <dbReference type="SAM" id="MobiDB-lite"/>
    </source>
</evidence>
<feature type="region of interest" description="Disordered" evidence="4">
    <location>
        <begin position="244"/>
        <end position="289"/>
    </location>
</feature>
<gene>
    <name evidence="5" type="ORF">UBAL3_79160003</name>
</gene>
<accession>C6HVF8</accession>
<keyword evidence="1" id="KW-0677">Repeat</keyword>
<reference evidence="5 6" key="1">
    <citation type="journal article" date="2009" name="Appl. Environ. Microbiol.">
        <title>Community genomic and proteomic analyses of chemoautotrophic iron-oxidizing "Leptospirillum rubarum" (Group II) and "Leptospirillum ferrodiazotrophum" (Group III) bacteria in acid mine drainage biofilms.</title>
        <authorList>
            <person name="Goltsman D.S."/>
            <person name="Denef V.J."/>
            <person name="Singer S.W."/>
            <person name="VerBerkmoes N.C."/>
            <person name="Lefsrud M."/>
            <person name="Mueller R.S."/>
            <person name="Dick G.J."/>
            <person name="Sun C.L."/>
            <person name="Wheeler K.E."/>
            <person name="Zemla A."/>
            <person name="Baker B.J."/>
            <person name="Hauser L."/>
            <person name="Land M."/>
            <person name="Shah M.B."/>
            <person name="Thelen M.P."/>
            <person name="Hettich R.L."/>
            <person name="Banfield J.F."/>
        </authorList>
    </citation>
    <scope>NUCLEOTIDE SEQUENCE [LARGE SCALE GENOMIC DNA]</scope>
</reference>
<protein>
    <submittedName>
        <fullName evidence="5">TPR domain-containing protein</fullName>
    </submittedName>
</protein>
<dbReference type="AlphaFoldDB" id="C6HVF8"/>
<dbReference type="Proteomes" id="UP000009374">
    <property type="component" value="Unassembled WGS sequence"/>
</dbReference>
<dbReference type="SUPFAM" id="SSF48452">
    <property type="entry name" value="TPR-like"/>
    <property type="match status" value="1"/>
</dbReference>
<evidence type="ECO:0000256" key="1">
    <source>
        <dbReference type="ARBA" id="ARBA00022737"/>
    </source>
</evidence>
<sequence>MTSILRYVTLSLLSLFIPLALSLLSREKCSFTILSTLFCHGEAQAVPLNDPTYPLPLRKGLSKASYEIAAGNASKAIATLMPLMKTYPDYTALFTLAGIAYGKAGNHLKAIEMENRALALSPHNVSARTALGIALGNTGHFKKEAKEEISVLQSHPKSETAWEALGWAYASLGDWKSARMAEEKAVALNGKDPQARMMLGLALAHQGYLEEGLIMERTAEKLAPNDAGIKRSIAYITVSLHHSGNHASQNRPGFNPLLQPTPGPATSTATPTGSQQMSPSPIKAPSVLH</sequence>
<dbReference type="PANTHER" id="PTHR44858">
    <property type="entry name" value="TETRATRICOPEPTIDE REPEAT PROTEIN 6"/>
    <property type="match status" value="1"/>
</dbReference>
<dbReference type="PANTHER" id="PTHR44858:SF1">
    <property type="entry name" value="UDP-N-ACETYLGLUCOSAMINE--PEPTIDE N-ACETYLGLUCOSAMINYLTRANSFERASE SPINDLY-RELATED"/>
    <property type="match status" value="1"/>
</dbReference>
<evidence type="ECO:0000256" key="3">
    <source>
        <dbReference type="PROSITE-ProRule" id="PRU00339"/>
    </source>
</evidence>
<dbReference type="SMART" id="SM00028">
    <property type="entry name" value="TPR"/>
    <property type="match status" value="3"/>
</dbReference>
<proteinExistence type="predicted"/>
<evidence type="ECO:0000313" key="6">
    <source>
        <dbReference type="Proteomes" id="UP000009374"/>
    </source>
</evidence>
<feature type="repeat" description="TPR" evidence="3">
    <location>
        <begin position="91"/>
        <end position="124"/>
    </location>
</feature>
<evidence type="ECO:0000256" key="2">
    <source>
        <dbReference type="ARBA" id="ARBA00022803"/>
    </source>
</evidence>
<dbReference type="InterPro" id="IPR050498">
    <property type="entry name" value="Ycf3"/>
</dbReference>
<dbReference type="InterPro" id="IPR019734">
    <property type="entry name" value="TPR_rpt"/>
</dbReference>
<organism evidence="5 6">
    <name type="scientific">Leptospirillum ferrodiazotrophum</name>
    <dbReference type="NCBI Taxonomy" id="412449"/>
    <lineage>
        <taxon>Bacteria</taxon>
        <taxon>Pseudomonadati</taxon>
        <taxon>Nitrospirota</taxon>
        <taxon>Nitrospiria</taxon>
        <taxon>Nitrospirales</taxon>
        <taxon>Nitrospiraceae</taxon>
        <taxon>Leptospirillum</taxon>
    </lineage>
</organism>
<name>C6HVF8_9BACT</name>
<dbReference type="PROSITE" id="PS50005">
    <property type="entry name" value="TPR"/>
    <property type="match status" value="1"/>
</dbReference>
<evidence type="ECO:0000313" key="5">
    <source>
        <dbReference type="EMBL" id="EES53376.1"/>
    </source>
</evidence>
<dbReference type="Pfam" id="PF13432">
    <property type="entry name" value="TPR_16"/>
    <property type="match status" value="2"/>
</dbReference>
<keyword evidence="6" id="KW-1185">Reference proteome</keyword>
<dbReference type="Gene3D" id="1.25.40.10">
    <property type="entry name" value="Tetratricopeptide repeat domain"/>
    <property type="match status" value="1"/>
</dbReference>
<dbReference type="GO" id="GO:0009279">
    <property type="term" value="C:cell outer membrane"/>
    <property type="evidence" value="ECO:0007669"/>
    <property type="project" value="TreeGrafter"/>
</dbReference>
<dbReference type="InterPro" id="IPR011990">
    <property type="entry name" value="TPR-like_helical_dom_sf"/>
</dbReference>
<keyword evidence="2 3" id="KW-0802">TPR repeat</keyword>
<dbReference type="EMBL" id="GG693863">
    <property type="protein sequence ID" value="EES53376.1"/>
    <property type="molecule type" value="Genomic_DNA"/>
</dbReference>
<dbReference type="GO" id="GO:0046813">
    <property type="term" value="P:receptor-mediated virion attachment to host cell"/>
    <property type="evidence" value="ECO:0007669"/>
    <property type="project" value="TreeGrafter"/>
</dbReference>